<dbReference type="Proteomes" id="UP000041254">
    <property type="component" value="Unassembled WGS sequence"/>
</dbReference>
<dbReference type="EMBL" id="CDMY01000648">
    <property type="protein sequence ID" value="CEM28265.1"/>
    <property type="molecule type" value="Genomic_DNA"/>
</dbReference>
<gene>
    <name evidence="1" type="ORF">Vbra_6227</name>
</gene>
<sequence length="224" mass="24353">MQRHSPYATPFVMEFVQKTASLANDLYWTIAPASLDQPPVYDAAFKDFVSRLSFKSFVVRVTVCNADVLLPPADAQECDASILANLPNRFPVVFGKLTLSSRLGCQLACQLASRLNCNELVCRGVTAGQALQVIESVGGDRELRRAVLVVEDVGVEGITWGDRAADLPKIEKLELSLTGVSEDVDAASVGNLTSTSLLRLRGLRGLHVRINDRSIIKYGTCLTD</sequence>
<dbReference type="InParanoid" id="A0A0G4GFI4"/>
<protein>
    <submittedName>
        <fullName evidence="1">Uncharacterized protein</fullName>
    </submittedName>
</protein>
<dbReference type="AlphaFoldDB" id="A0A0G4GFI4"/>
<accession>A0A0G4GFI4</accession>
<dbReference type="PhylomeDB" id="A0A0G4GFI4"/>
<reference evidence="1 2" key="1">
    <citation type="submission" date="2014-11" db="EMBL/GenBank/DDBJ databases">
        <authorList>
            <person name="Zhu J."/>
            <person name="Qi W."/>
            <person name="Song R."/>
        </authorList>
    </citation>
    <scope>NUCLEOTIDE SEQUENCE [LARGE SCALE GENOMIC DNA]</scope>
</reference>
<evidence type="ECO:0000313" key="2">
    <source>
        <dbReference type="Proteomes" id="UP000041254"/>
    </source>
</evidence>
<name>A0A0G4GFI4_VITBC</name>
<proteinExistence type="predicted"/>
<dbReference type="VEuPathDB" id="CryptoDB:Vbra_6227"/>
<evidence type="ECO:0000313" key="1">
    <source>
        <dbReference type="EMBL" id="CEM28265.1"/>
    </source>
</evidence>
<organism evidence="1 2">
    <name type="scientific">Vitrella brassicaformis (strain CCMP3155)</name>
    <dbReference type="NCBI Taxonomy" id="1169540"/>
    <lineage>
        <taxon>Eukaryota</taxon>
        <taxon>Sar</taxon>
        <taxon>Alveolata</taxon>
        <taxon>Colpodellida</taxon>
        <taxon>Vitrellaceae</taxon>
        <taxon>Vitrella</taxon>
    </lineage>
</organism>
<keyword evidence="2" id="KW-1185">Reference proteome</keyword>